<evidence type="ECO:0000256" key="5">
    <source>
        <dbReference type="ARBA" id="ARBA00022597"/>
    </source>
</evidence>
<keyword evidence="18" id="KW-1185">Reference proteome</keyword>
<evidence type="ECO:0000256" key="11">
    <source>
        <dbReference type="ARBA" id="ARBA00023136"/>
    </source>
</evidence>
<feature type="region of interest" description="Disordered" evidence="12">
    <location>
        <begin position="149"/>
        <end position="187"/>
    </location>
</feature>
<dbReference type="AlphaFoldDB" id="A0A6H9WPL0"/>
<dbReference type="InterPro" id="IPR013011">
    <property type="entry name" value="PTS_EIIB_2"/>
</dbReference>
<keyword evidence="5" id="KW-0762">Sugar transport</keyword>
<dbReference type="InterPro" id="IPR003353">
    <property type="entry name" value="PTS_IIB_fruc"/>
</dbReference>
<evidence type="ECO:0000313" key="17">
    <source>
        <dbReference type="EMBL" id="KAB1648041.1"/>
    </source>
</evidence>
<feature type="domain" description="PTS EIIA type-2" evidence="14">
    <location>
        <begin position="3"/>
        <end position="147"/>
    </location>
</feature>
<dbReference type="GO" id="GO:0022877">
    <property type="term" value="F:protein-N(PI)-phosphohistidine-fructose phosphotransferase system transporter activity"/>
    <property type="evidence" value="ECO:0007669"/>
    <property type="project" value="InterPro"/>
</dbReference>
<evidence type="ECO:0000259" key="15">
    <source>
        <dbReference type="PROSITE" id="PS51099"/>
    </source>
</evidence>
<dbReference type="Proteomes" id="UP000431744">
    <property type="component" value="Unassembled WGS sequence"/>
</dbReference>
<dbReference type="InterPro" id="IPR036095">
    <property type="entry name" value="PTS_EIIB-like_sf"/>
</dbReference>
<dbReference type="GO" id="GO:0016301">
    <property type="term" value="F:kinase activity"/>
    <property type="evidence" value="ECO:0007669"/>
    <property type="project" value="UniProtKB-KW"/>
</dbReference>
<accession>A0A6H9WPL0</accession>
<keyword evidence="7" id="KW-0598">Phosphotransferase system</keyword>
<evidence type="ECO:0000256" key="1">
    <source>
        <dbReference type="ARBA" id="ARBA00004429"/>
    </source>
</evidence>
<feature type="compositionally biased region" description="Low complexity" evidence="12">
    <location>
        <begin position="696"/>
        <end position="718"/>
    </location>
</feature>
<evidence type="ECO:0000256" key="3">
    <source>
        <dbReference type="ARBA" id="ARBA00022475"/>
    </source>
</evidence>
<dbReference type="PROSITE" id="PS51099">
    <property type="entry name" value="PTS_EIIB_TYPE_2"/>
    <property type="match status" value="1"/>
</dbReference>
<reference evidence="17 18" key="1">
    <citation type="submission" date="2019-09" db="EMBL/GenBank/DDBJ databases">
        <title>Phylogeny of genus Pseudoclavibacter and closely related genus.</title>
        <authorList>
            <person name="Li Y."/>
        </authorList>
    </citation>
    <scope>NUCLEOTIDE SEQUENCE [LARGE SCALE GENOMIC DNA]</scope>
    <source>
        <strain evidence="17 18">EGI 60007</strain>
    </source>
</reference>
<dbReference type="Gene3D" id="3.40.50.2300">
    <property type="match status" value="1"/>
</dbReference>
<dbReference type="OrthoDB" id="9782569at2"/>
<evidence type="ECO:0000256" key="13">
    <source>
        <dbReference type="SAM" id="Phobius"/>
    </source>
</evidence>
<dbReference type="InterPro" id="IPR004715">
    <property type="entry name" value="PTS_IIA_fruc"/>
</dbReference>
<dbReference type="SUPFAM" id="SSF52794">
    <property type="entry name" value="PTS system IIB component-like"/>
    <property type="match status" value="1"/>
</dbReference>
<evidence type="ECO:0000256" key="10">
    <source>
        <dbReference type="ARBA" id="ARBA00022989"/>
    </source>
</evidence>
<dbReference type="CDD" id="cd00211">
    <property type="entry name" value="PTS_IIA_fru"/>
    <property type="match status" value="1"/>
</dbReference>
<feature type="transmembrane region" description="Helical" evidence="13">
    <location>
        <begin position="500"/>
        <end position="521"/>
    </location>
</feature>
<feature type="transmembrane region" description="Helical" evidence="13">
    <location>
        <begin position="644"/>
        <end position="669"/>
    </location>
</feature>
<dbReference type="InterPro" id="IPR016152">
    <property type="entry name" value="PTrfase/Anion_transptr"/>
</dbReference>
<sequence>MTDMITPELVTLDQHHGDDSAAVIRALAERIVAHGRATDAEALSADALAREQKDSTGIPGGIAIPHCRSAAVTRPTLAMSRLRPGVDFGAGDGPADLVFFIAAPEGADDAHLELLSKLARSLIRPDFTQALREADTTADVVALVDDAIGEGRERPVPGAGETAPTDAASGAGASGAPDAADVNDASGGAEATGARMTIIAVTACATGIAHTFMAADSLAEAGKQAGVDLHVEPQGSGSVRPLDPAVVDRAQAVIFATDVDVRDRARFVGKPVIQVPVKRGIDQAPELIERAVAAARDPQAPRVRAQDADGEAAGSPRPGRREPVGKRIQRWLMTGVSYMIPFVAGGGLLIALGFLLGGYDITDTAADILVENALWNLPEGGLGAYLGAVAFMIGNASMAFLVPALAGYIAYAIADRPGIAPGFVAGSVALLMSAGFIGGLVGGLIAGGVAWWLGTWRVPRWLAGLMPVVIIPLVASIVASGSLALVLGGPIAALMNALDAWLGGLTGGSAVLLGALLGAMMCFDLGGPINKVAYSFAVAGLGAGAVDNQAPWLIMAAVMAAGMVPPLGMALATFVAPRRFSRIERENGKAGVLLGAAFISEGAIPFAAADPLRVLPATIAGGAVTGAITMGMGVTSQAPHGGIFVFFAIGNVLWFVLAVLIGAVVTALVTMGLKIVTGRRAEPDTATGATPVAAGRTPSADATAATPASAAERAGTAG</sequence>
<dbReference type="EMBL" id="WBJY01000002">
    <property type="protein sequence ID" value="KAB1648041.1"/>
    <property type="molecule type" value="Genomic_DNA"/>
</dbReference>
<dbReference type="PROSITE" id="PS51104">
    <property type="entry name" value="PTS_EIIC_TYPE_2"/>
    <property type="match status" value="1"/>
</dbReference>
<dbReference type="InterPro" id="IPR050864">
    <property type="entry name" value="Bacterial_PTS_Sugar_Transport"/>
</dbReference>
<evidence type="ECO:0000256" key="7">
    <source>
        <dbReference type="ARBA" id="ARBA00022683"/>
    </source>
</evidence>
<proteinExistence type="predicted"/>
<evidence type="ECO:0000256" key="6">
    <source>
        <dbReference type="ARBA" id="ARBA00022679"/>
    </source>
</evidence>
<organism evidence="17 18">
    <name type="scientific">Pseudoclavibacter endophyticus</name>
    <dbReference type="NCBI Taxonomy" id="1778590"/>
    <lineage>
        <taxon>Bacteria</taxon>
        <taxon>Bacillati</taxon>
        <taxon>Actinomycetota</taxon>
        <taxon>Actinomycetes</taxon>
        <taxon>Micrococcales</taxon>
        <taxon>Microbacteriaceae</taxon>
        <taxon>Pseudoclavibacter</taxon>
    </lineage>
</organism>
<dbReference type="Pfam" id="PF00359">
    <property type="entry name" value="PTS_EIIA_2"/>
    <property type="match status" value="1"/>
</dbReference>
<dbReference type="Gene3D" id="3.40.930.10">
    <property type="entry name" value="Mannitol-specific EII, Chain A"/>
    <property type="match status" value="1"/>
</dbReference>
<evidence type="ECO:0000256" key="4">
    <source>
        <dbReference type="ARBA" id="ARBA00022553"/>
    </source>
</evidence>
<dbReference type="RefSeq" id="WP_158029236.1">
    <property type="nucleotide sequence ID" value="NZ_BMHG01000001.1"/>
</dbReference>
<keyword evidence="9" id="KW-0418">Kinase</keyword>
<evidence type="ECO:0000256" key="12">
    <source>
        <dbReference type="SAM" id="MobiDB-lite"/>
    </source>
</evidence>
<dbReference type="GO" id="GO:0090563">
    <property type="term" value="F:protein-phosphocysteine-sugar phosphotransferase activity"/>
    <property type="evidence" value="ECO:0007669"/>
    <property type="project" value="TreeGrafter"/>
</dbReference>
<comment type="subcellular location">
    <subcellularLocation>
        <location evidence="1">Cell inner membrane</location>
        <topology evidence="1">Multi-pass membrane protein</topology>
    </subcellularLocation>
</comment>
<feature type="region of interest" description="Disordered" evidence="12">
    <location>
        <begin position="297"/>
        <end position="324"/>
    </location>
</feature>
<feature type="transmembrane region" description="Helical" evidence="13">
    <location>
        <begin position="552"/>
        <end position="576"/>
    </location>
</feature>
<keyword evidence="6" id="KW-0808">Transferase</keyword>
<dbReference type="InterPro" id="IPR003501">
    <property type="entry name" value="PTS_EIIB_2/3"/>
</dbReference>
<gene>
    <name evidence="17" type="ORF">F8O04_09915</name>
</gene>
<dbReference type="NCBIfam" id="TIGR01427">
    <property type="entry name" value="PTS_IIC_fructo"/>
    <property type="match status" value="1"/>
</dbReference>
<evidence type="ECO:0000313" key="18">
    <source>
        <dbReference type="Proteomes" id="UP000431744"/>
    </source>
</evidence>
<dbReference type="GO" id="GO:0005351">
    <property type="term" value="F:carbohydrate:proton symporter activity"/>
    <property type="evidence" value="ECO:0007669"/>
    <property type="project" value="InterPro"/>
</dbReference>
<keyword evidence="3" id="KW-1003">Cell membrane</keyword>
<feature type="domain" description="PTS EIIC type-2" evidence="16">
    <location>
        <begin position="328"/>
        <end position="683"/>
    </location>
</feature>
<keyword evidence="11 13" id="KW-0472">Membrane</keyword>
<feature type="domain" description="PTS EIIB type-2" evidence="15">
    <location>
        <begin position="198"/>
        <end position="293"/>
    </location>
</feature>
<evidence type="ECO:0000259" key="16">
    <source>
        <dbReference type="PROSITE" id="PS51104"/>
    </source>
</evidence>
<dbReference type="NCBIfam" id="TIGR00848">
    <property type="entry name" value="fruA"/>
    <property type="match status" value="1"/>
</dbReference>
<feature type="region of interest" description="Disordered" evidence="12">
    <location>
        <begin position="683"/>
        <end position="718"/>
    </location>
</feature>
<dbReference type="InterPro" id="IPR006327">
    <property type="entry name" value="PTS_IIC_fruc"/>
</dbReference>
<name>A0A6H9WPL0_9MICO</name>
<dbReference type="GO" id="GO:0009401">
    <property type="term" value="P:phosphoenolpyruvate-dependent sugar phosphotransferase system"/>
    <property type="evidence" value="ECO:0007669"/>
    <property type="project" value="UniProtKB-KW"/>
</dbReference>
<dbReference type="InterPro" id="IPR013014">
    <property type="entry name" value="PTS_EIIC_2"/>
</dbReference>
<keyword evidence="10 13" id="KW-1133">Transmembrane helix</keyword>
<keyword evidence="4" id="KW-0597">Phosphoprotein</keyword>
<evidence type="ECO:0000256" key="2">
    <source>
        <dbReference type="ARBA" id="ARBA00022448"/>
    </source>
</evidence>
<dbReference type="Pfam" id="PF02302">
    <property type="entry name" value="PTS_IIB"/>
    <property type="match status" value="1"/>
</dbReference>
<dbReference type="PROSITE" id="PS51094">
    <property type="entry name" value="PTS_EIIA_TYPE_2"/>
    <property type="match status" value="1"/>
</dbReference>
<protein>
    <submittedName>
        <fullName evidence="17">PTS lactose transporter subunit IIC</fullName>
    </submittedName>
</protein>
<keyword evidence="2" id="KW-0813">Transport</keyword>
<dbReference type="SUPFAM" id="SSF55804">
    <property type="entry name" value="Phoshotransferase/anion transport protein"/>
    <property type="match status" value="1"/>
</dbReference>
<evidence type="ECO:0000256" key="8">
    <source>
        <dbReference type="ARBA" id="ARBA00022692"/>
    </source>
</evidence>
<feature type="transmembrane region" description="Helical" evidence="13">
    <location>
        <begin position="614"/>
        <end position="632"/>
    </location>
</feature>
<dbReference type="PANTHER" id="PTHR30505">
    <property type="entry name" value="FRUCTOSE-LIKE PERMEASE"/>
    <property type="match status" value="1"/>
</dbReference>
<feature type="transmembrane region" description="Helical" evidence="13">
    <location>
        <begin position="588"/>
        <end position="608"/>
    </location>
</feature>
<evidence type="ECO:0000256" key="9">
    <source>
        <dbReference type="ARBA" id="ARBA00022777"/>
    </source>
</evidence>
<dbReference type="CDD" id="cd05569">
    <property type="entry name" value="PTS_IIB_fructose"/>
    <property type="match status" value="1"/>
</dbReference>
<comment type="caution">
    <text evidence="17">The sequence shown here is derived from an EMBL/GenBank/DDBJ whole genome shotgun (WGS) entry which is preliminary data.</text>
</comment>
<feature type="transmembrane region" description="Helical" evidence="13">
    <location>
        <begin position="423"/>
        <end position="453"/>
    </location>
</feature>
<keyword evidence="8 13" id="KW-0812">Transmembrane</keyword>
<evidence type="ECO:0000259" key="14">
    <source>
        <dbReference type="PROSITE" id="PS51094"/>
    </source>
</evidence>
<dbReference type="PANTHER" id="PTHR30505:SF0">
    <property type="entry name" value="FRUCTOSE-LIKE PTS SYSTEM EIIBC COMPONENT-RELATED"/>
    <property type="match status" value="1"/>
</dbReference>
<feature type="transmembrane region" description="Helical" evidence="13">
    <location>
        <begin position="336"/>
        <end position="359"/>
    </location>
</feature>
<feature type="transmembrane region" description="Helical" evidence="13">
    <location>
        <begin position="384"/>
        <end position="411"/>
    </location>
</feature>
<feature type="transmembrane region" description="Helical" evidence="13">
    <location>
        <begin position="465"/>
        <end position="488"/>
    </location>
</feature>
<dbReference type="GO" id="GO:0005886">
    <property type="term" value="C:plasma membrane"/>
    <property type="evidence" value="ECO:0007669"/>
    <property type="project" value="UniProtKB-SubCell"/>
</dbReference>
<feature type="compositionally biased region" description="Low complexity" evidence="12">
    <location>
        <begin position="162"/>
        <end position="180"/>
    </location>
</feature>
<dbReference type="InterPro" id="IPR002178">
    <property type="entry name" value="PTS_EIIA_type-2_dom"/>
</dbReference>